<feature type="region of interest" description="Disordered" evidence="1">
    <location>
        <begin position="1"/>
        <end position="67"/>
    </location>
</feature>
<gene>
    <name evidence="3" type="ORF">ESP70_001770</name>
</gene>
<evidence type="ECO:0000313" key="3">
    <source>
        <dbReference type="EMBL" id="KAA1399519.1"/>
    </source>
</evidence>
<dbReference type="Pfam" id="PF10979">
    <property type="entry name" value="DUF2786"/>
    <property type="match status" value="1"/>
</dbReference>
<keyword evidence="4" id="KW-1185">Reference proteome</keyword>
<evidence type="ECO:0000256" key="1">
    <source>
        <dbReference type="SAM" id="MobiDB-lite"/>
    </source>
</evidence>
<dbReference type="AlphaFoldDB" id="A0A5M4FH13"/>
<accession>A0A5M4FH13</accession>
<comment type="caution">
    <text evidence="3">The sequence shown here is derived from an EMBL/GenBank/DDBJ whole genome shotgun (WGS) entry which is preliminary data.</text>
</comment>
<dbReference type="InterPro" id="IPR024498">
    <property type="entry name" value="DUF2786"/>
</dbReference>
<proteinExistence type="predicted"/>
<dbReference type="EMBL" id="SDPQ02000001">
    <property type="protein sequence ID" value="KAA1399519.1"/>
    <property type="molecule type" value="Genomic_DNA"/>
</dbReference>
<evidence type="ECO:0000313" key="4">
    <source>
        <dbReference type="Proteomes" id="UP000380867"/>
    </source>
</evidence>
<organism evidence="3 4">
    <name type="scientific">Aeromicrobium ginsengisoli</name>
    <dbReference type="NCBI Taxonomy" id="363867"/>
    <lineage>
        <taxon>Bacteria</taxon>
        <taxon>Bacillati</taxon>
        <taxon>Actinomycetota</taxon>
        <taxon>Actinomycetes</taxon>
        <taxon>Propionibacteriales</taxon>
        <taxon>Nocardioidaceae</taxon>
        <taxon>Aeromicrobium</taxon>
    </lineage>
</organism>
<name>A0A5M4FH13_9ACTN</name>
<feature type="domain" description="DUF2786" evidence="2">
    <location>
        <begin position="247"/>
        <end position="285"/>
    </location>
</feature>
<sequence>MGVSTWRVSVHRSRRCSSISTDSDGGFSDGGRSSKDGSMGKNSRERREARRRSHGSAPRHTAPEAGSVTLAELNDLISMAARYAAAAPRAAGPRIQLLNELAAAAESPQLNPASLVAGEVLSRISRAWEYGWQPQELVHALRRHTSAAAAAWFSRAVLVDARRSDAMQQAPDTWRTQLGLLAARHDGSATLLSPDGDASHAEWETALVALDFIRDLPRSQLLVPPPSQWGRVRRQASMHTNEGHAKTIVRVRALLAKAESTEFAPEAEALTAKAQDIMTRHAIDEALLHDDAGDPVDVQGIRVLIDHPYALEKARLLDVVARANRTRAVWNDFASSMTLLGVPTDLEQVEMLFTSALVQATRAMTQAGQEARPSAGERSSGFRKAFLSAYATRIGERLAASNAEATSAYGTDLVPVFQRQAEAIDDEFDRLFPHVTSGSRRATFDARGWDAGMRAADAAVLPAGSIEG</sequence>
<evidence type="ECO:0000259" key="2">
    <source>
        <dbReference type="Pfam" id="PF10979"/>
    </source>
</evidence>
<reference evidence="3" key="1">
    <citation type="submission" date="2019-09" db="EMBL/GenBank/DDBJ databases">
        <authorList>
            <person name="Li J."/>
        </authorList>
    </citation>
    <scope>NUCLEOTIDE SEQUENCE [LARGE SCALE GENOMIC DNA]</scope>
    <source>
        <strain evidence="3">JCM 14732</strain>
    </source>
</reference>
<dbReference type="Proteomes" id="UP000380867">
    <property type="component" value="Unassembled WGS sequence"/>
</dbReference>
<dbReference type="OrthoDB" id="3508128at2"/>
<feature type="compositionally biased region" description="Low complexity" evidence="1">
    <location>
        <begin position="16"/>
        <end position="26"/>
    </location>
</feature>
<protein>
    <submittedName>
        <fullName evidence="3">DUF2786 domain-containing protein</fullName>
    </submittedName>
</protein>